<comment type="caution">
    <text evidence="1">The sequence shown here is derived from an EMBL/GenBank/DDBJ whole genome shotgun (WGS) entry which is preliminary data.</text>
</comment>
<gene>
    <name evidence="1" type="ORF">RHSIM_RhsimUnG0071300</name>
</gene>
<organism evidence="1 2">
    <name type="scientific">Rhododendron simsii</name>
    <name type="common">Sims's rhododendron</name>
    <dbReference type="NCBI Taxonomy" id="118357"/>
    <lineage>
        <taxon>Eukaryota</taxon>
        <taxon>Viridiplantae</taxon>
        <taxon>Streptophyta</taxon>
        <taxon>Embryophyta</taxon>
        <taxon>Tracheophyta</taxon>
        <taxon>Spermatophyta</taxon>
        <taxon>Magnoliopsida</taxon>
        <taxon>eudicotyledons</taxon>
        <taxon>Gunneridae</taxon>
        <taxon>Pentapetalae</taxon>
        <taxon>asterids</taxon>
        <taxon>Ericales</taxon>
        <taxon>Ericaceae</taxon>
        <taxon>Ericoideae</taxon>
        <taxon>Rhodoreae</taxon>
        <taxon>Rhododendron</taxon>
    </lineage>
</organism>
<dbReference type="EMBL" id="WJXA01000178">
    <property type="protein sequence ID" value="KAF7114892.1"/>
    <property type="molecule type" value="Genomic_DNA"/>
</dbReference>
<name>A0A834FWA2_RHOSS</name>
<keyword evidence="2" id="KW-1185">Reference proteome</keyword>
<protein>
    <submittedName>
        <fullName evidence="1">Uncharacterized protein</fullName>
    </submittedName>
</protein>
<sequence>MRYLQTTTQQLWLPPPQASVGQSPFMFPSSPLPFGCFPSPKSSYPLLSASLLFSPSTAASQLGFQPSPRWKDLYMLKS</sequence>
<dbReference type="AlphaFoldDB" id="A0A834FWA2"/>
<dbReference type="Proteomes" id="UP000626092">
    <property type="component" value="Unassembled WGS sequence"/>
</dbReference>
<reference evidence="1" key="1">
    <citation type="submission" date="2019-11" db="EMBL/GenBank/DDBJ databases">
        <authorList>
            <person name="Liu Y."/>
            <person name="Hou J."/>
            <person name="Li T.-Q."/>
            <person name="Guan C.-H."/>
            <person name="Wu X."/>
            <person name="Wu H.-Z."/>
            <person name="Ling F."/>
            <person name="Zhang R."/>
            <person name="Shi X.-G."/>
            <person name="Ren J.-P."/>
            <person name="Chen E.-F."/>
            <person name="Sun J.-M."/>
        </authorList>
    </citation>
    <scope>NUCLEOTIDE SEQUENCE</scope>
    <source>
        <strain evidence="1">Adult_tree_wgs_1</strain>
        <tissue evidence="1">Leaves</tissue>
    </source>
</reference>
<accession>A0A834FWA2</accession>
<evidence type="ECO:0000313" key="1">
    <source>
        <dbReference type="EMBL" id="KAF7114892.1"/>
    </source>
</evidence>
<proteinExistence type="predicted"/>
<evidence type="ECO:0000313" key="2">
    <source>
        <dbReference type="Proteomes" id="UP000626092"/>
    </source>
</evidence>